<evidence type="ECO:0000256" key="1">
    <source>
        <dbReference type="SAM" id="SignalP"/>
    </source>
</evidence>
<dbReference type="InterPro" id="IPR036298">
    <property type="entry name" value="Chalcone_isomerase_sf"/>
</dbReference>
<dbReference type="GO" id="GO:0016872">
    <property type="term" value="F:intramolecular lyase activity"/>
    <property type="evidence" value="ECO:0007669"/>
    <property type="project" value="InterPro"/>
</dbReference>
<keyword evidence="3" id="KW-0413">Isomerase</keyword>
<evidence type="ECO:0000313" key="3">
    <source>
        <dbReference type="EMBL" id="WMS87450.1"/>
    </source>
</evidence>
<dbReference type="InterPro" id="IPR016088">
    <property type="entry name" value="Chalcone_isomerase_3-sand"/>
</dbReference>
<feature type="signal peptide" evidence="1">
    <location>
        <begin position="1"/>
        <end position="24"/>
    </location>
</feature>
<feature type="chain" id="PRO_5041436678" evidence="1">
    <location>
        <begin position="25"/>
        <end position="208"/>
    </location>
</feature>
<name>A0AA51RTS9_9GAMM</name>
<dbReference type="KEGG" id="plei:Q9312_00630"/>
<dbReference type="InterPro" id="IPR016087">
    <property type="entry name" value="Chalcone_isomerase"/>
</dbReference>
<proteinExistence type="predicted"/>
<keyword evidence="1" id="KW-0732">Signal</keyword>
<feature type="domain" description="Chalcone isomerase" evidence="2">
    <location>
        <begin position="37"/>
        <end position="190"/>
    </location>
</feature>
<evidence type="ECO:0000259" key="2">
    <source>
        <dbReference type="Pfam" id="PF16036"/>
    </source>
</evidence>
<dbReference type="Gene3D" id="3.50.70.10">
    <property type="match status" value="1"/>
</dbReference>
<dbReference type="Pfam" id="PF16036">
    <property type="entry name" value="Chalcone_3"/>
    <property type="match status" value="1"/>
</dbReference>
<dbReference type="EMBL" id="CP133548">
    <property type="protein sequence ID" value="WMS87450.1"/>
    <property type="molecule type" value="Genomic_DNA"/>
</dbReference>
<accession>A0AA51RTS9</accession>
<organism evidence="3 4">
    <name type="scientific">Pleionea litopenaei</name>
    <dbReference type="NCBI Taxonomy" id="3070815"/>
    <lineage>
        <taxon>Bacteria</taxon>
        <taxon>Pseudomonadati</taxon>
        <taxon>Pseudomonadota</taxon>
        <taxon>Gammaproteobacteria</taxon>
        <taxon>Oceanospirillales</taxon>
        <taxon>Pleioneaceae</taxon>
        <taxon>Pleionea</taxon>
    </lineage>
</organism>
<protein>
    <submittedName>
        <fullName evidence="3">Chalcone isomerase family protein</fullName>
    </submittedName>
</protein>
<dbReference type="Proteomes" id="UP001239782">
    <property type="component" value="Chromosome"/>
</dbReference>
<reference evidence="3 4" key="1">
    <citation type="submission" date="2023-08" db="EMBL/GenBank/DDBJ databases">
        <title>Pleionea litopenaei sp. nov., isolated from stomach of juvenile Litopenaeus vannamei.</title>
        <authorList>
            <person name="Rho A.M."/>
            <person name="Hwang C.Y."/>
        </authorList>
    </citation>
    <scope>NUCLEOTIDE SEQUENCE [LARGE SCALE GENOMIC DNA]</scope>
    <source>
        <strain evidence="3 4">HL-JVS1</strain>
    </source>
</reference>
<gene>
    <name evidence="3" type="ORF">Q9312_00630</name>
</gene>
<dbReference type="AlphaFoldDB" id="A0AA51RTS9"/>
<dbReference type="SUPFAM" id="SSF54626">
    <property type="entry name" value="Chalcone isomerase"/>
    <property type="match status" value="1"/>
</dbReference>
<evidence type="ECO:0000313" key="4">
    <source>
        <dbReference type="Proteomes" id="UP001239782"/>
    </source>
</evidence>
<keyword evidence="4" id="KW-1185">Reference proteome</keyword>
<dbReference type="RefSeq" id="WP_309202593.1">
    <property type="nucleotide sequence ID" value="NZ_CP133548.1"/>
</dbReference>
<sequence>MRKNKITNWLSGIFLIFSVGTLTAATNEQLYELQKNEIEGTEVFLNGMGAVKKLNATYYIAALYLQEKSGVDSDIVFMEGKKRLILKFSLDRVSARGFGREMAGALKINNVPEELAVYRNDLRKFIGFFKGIYQKGDTLTFDYSPKRGVTVRHNDETLGNISTKGFDKLLFKSWLGEKPFSNSFKRGLVGANEDKEAIDLLRQYVDLN</sequence>